<gene>
    <name evidence="1" type="ORF">L5515_018704</name>
</gene>
<evidence type="ECO:0000313" key="1">
    <source>
        <dbReference type="EMBL" id="UMM43099.1"/>
    </source>
</evidence>
<keyword evidence="2" id="KW-1185">Reference proteome</keyword>
<evidence type="ECO:0000313" key="2">
    <source>
        <dbReference type="Proteomes" id="UP000829354"/>
    </source>
</evidence>
<accession>A0AAE9JS89</accession>
<organism evidence="1 2">
    <name type="scientific">Caenorhabditis briggsae</name>
    <dbReference type="NCBI Taxonomy" id="6238"/>
    <lineage>
        <taxon>Eukaryota</taxon>
        <taxon>Metazoa</taxon>
        <taxon>Ecdysozoa</taxon>
        <taxon>Nematoda</taxon>
        <taxon>Chromadorea</taxon>
        <taxon>Rhabditida</taxon>
        <taxon>Rhabditina</taxon>
        <taxon>Rhabditomorpha</taxon>
        <taxon>Rhabditoidea</taxon>
        <taxon>Rhabditidae</taxon>
        <taxon>Peloderinae</taxon>
        <taxon>Caenorhabditis</taxon>
    </lineage>
</organism>
<name>A0AAE9JS89_CAEBR</name>
<sequence>MERNQERNLTNIEMTVLRAAVAYVNRGKELIRQRRHLEPLAQPLLNAFHKALNIADVLESVETRAAMEDEHLFARFWYETLERYYNKMIEAVEALFLNRQL</sequence>
<reference evidence="1 2" key="1">
    <citation type="submission" date="2022-04" db="EMBL/GenBank/DDBJ databases">
        <title>Chromosome-level reference genomes for two strains of Caenorhabditis briggsae: an improved platform for comparative genomics.</title>
        <authorList>
            <person name="Stevens L."/>
            <person name="Andersen E."/>
        </authorList>
    </citation>
    <scope>NUCLEOTIDE SEQUENCE [LARGE SCALE GENOMIC DNA]</scope>
    <source>
        <strain evidence="1">VX34</strain>
        <tissue evidence="1">Whole-organism</tissue>
    </source>
</reference>
<proteinExistence type="predicted"/>
<dbReference type="EMBL" id="CP092625">
    <property type="protein sequence ID" value="UMM43099.1"/>
    <property type="molecule type" value="Genomic_DNA"/>
</dbReference>
<dbReference type="AlphaFoldDB" id="A0AAE9JS89"/>
<protein>
    <submittedName>
        <fullName evidence="1">Uncharacterized protein</fullName>
    </submittedName>
</protein>
<dbReference type="Proteomes" id="UP000829354">
    <property type="component" value="Chromosome X"/>
</dbReference>